<organism evidence="2 3">
    <name type="scientific">Engystomops pustulosus</name>
    <name type="common">Tungara frog</name>
    <name type="synonym">Physalaemus pustulosus</name>
    <dbReference type="NCBI Taxonomy" id="76066"/>
    <lineage>
        <taxon>Eukaryota</taxon>
        <taxon>Metazoa</taxon>
        <taxon>Chordata</taxon>
        <taxon>Craniata</taxon>
        <taxon>Vertebrata</taxon>
        <taxon>Euteleostomi</taxon>
        <taxon>Amphibia</taxon>
        <taxon>Batrachia</taxon>
        <taxon>Anura</taxon>
        <taxon>Neobatrachia</taxon>
        <taxon>Hyloidea</taxon>
        <taxon>Leptodactylidae</taxon>
        <taxon>Leiuperinae</taxon>
        <taxon>Engystomops</taxon>
    </lineage>
</organism>
<protein>
    <submittedName>
        <fullName evidence="2">Uncharacterized protein</fullName>
    </submittedName>
</protein>
<name>A0AAV7DQF8_ENGPU</name>
<keyword evidence="3" id="KW-1185">Reference proteome</keyword>
<dbReference type="EMBL" id="WNYA01000001">
    <property type="protein sequence ID" value="KAG8599159.1"/>
    <property type="molecule type" value="Genomic_DNA"/>
</dbReference>
<sequence>MMPSYHCIFILYIHIWLLHFCHQQCRHQFCSSVWDLRRS</sequence>
<feature type="chain" id="PRO_5043854588" evidence="1">
    <location>
        <begin position="24"/>
        <end position="39"/>
    </location>
</feature>
<accession>A0AAV7DQF8</accession>
<keyword evidence="1" id="KW-0732">Signal</keyword>
<evidence type="ECO:0000256" key="1">
    <source>
        <dbReference type="SAM" id="SignalP"/>
    </source>
</evidence>
<feature type="signal peptide" evidence="1">
    <location>
        <begin position="1"/>
        <end position="23"/>
    </location>
</feature>
<proteinExistence type="predicted"/>
<gene>
    <name evidence="2" type="ORF">GDO81_002905</name>
</gene>
<evidence type="ECO:0000313" key="2">
    <source>
        <dbReference type="EMBL" id="KAG8599159.1"/>
    </source>
</evidence>
<dbReference type="AlphaFoldDB" id="A0AAV7DQF8"/>
<comment type="caution">
    <text evidence="2">The sequence shown here is derived from an EMBL/GenBank/DDBJ whole genome shotgun (WGS) entry which is preliminary data.</text>
</comment>
<evidence type="ECO:0000313" key="3">
    <source>
        <dbReference type="Proteomes" id="UP000824782"/>
    </source>
</evidence>
<dbReference type="Proteomes" id="UP000824782">
    <property type="component" value="Unassembled WGS sequence"/>
</dbReference>
<reference evidence="2" key="1">
    <citation type="thesis" date="2020" institute="ProQuest LLC" country="789 East Eisenhower Parkway, Ann Arbor, MI, USA">
        <title>Comparative Genomics and Chromosome Evolution.</title>
        <authorList>
            <person name="Mudd A.B."/>
        </authorList>
    </citation>
    <scope>NUCLEOTIDE SEQUENCE</scope>
    <source>
        <strain evidence="2">237g6f4</strain>
        <tissue evidence="2">Blood</tissue>
    </source>
</reference>